<name>G3AQZ2_SPAPN</name>
<evidence type="ECO:0000256" key="4">
    <source>
        <dbReference type="ARBA" id="ARBA00022807"/>
    </source>
</evidence>
<dbReference type="HOGENOM" id="CLU_063260_0_0_1"/>
<keyword evidence="4" id="KW-0788">Thiol protease</keyword>
<comment type="similarity">
    <text evidence="1">Belongs to the peptidase C48 family.</text>
</comment>
<evidence type="ECO:0000259" key="6">
    <source>
        <dbReference type="PROSITE" id="PS50600"/>
    </source>
</evidence>
<dbReference type="PROSITE" id="PS50600">
    <property type="entry name" value="ULP_PROTEASE"/>
    <property type="match status" value="1"/>
</dbReference>
<dbReference type="GO" id="GO:0006508">
    <property type="term" value="P:proteolysis"/>
    <property type="evidence" value="ECO:0007669"/>
    <property type="project" value="UniProtKB-KW"/>
</dbReference>
<feature type="compositionally biased region" description="Basic residues" evidence="5">
    <location>
        <begin position="69"/>
        <end position="84"/>
    </location>
</feature>
<dbReference type="GO" id="GO:0019784">
    <property type="term" value="F:deNEDDylase activity"/>
    <property type="evidence" value="ECO:0007669"/>
    <property type="project" value="InterPro"/>
</dbReference>
<organism evidence="8">
    <name type="scientific">Spathaspora passalidarum (strain NRRL Y-27907 / 11-Y1)</name>
    <dbReference type="NCBI Taxonomy" id="619300"/>
    <lineage>
        <taxon>Eukaryota</taxon>
        <taxon>Fungi</taxon>
        <taxon>Dikarya</taxon>
        <taxon>Ascomycota</taxon>
        <taxon>Saccharomycotina</taxon>
        <taxon>Pichiomycetes</taxon>
        <taxon>Debaryomycetaceae</taxon>
        <taxon>Spathaspora</taxon>
    </lineage>
</organism>
<evidence type="ECO:0000256" key="3">
    <source>
        <dbReference type="ARBA" id="ARBA00022801"/>
    </source>
</evidence>
<accession>G3AQZ2</accession>
<keyword evidence="3" id="KW-0378">Hydrolase</keyword>
<reference evidence="7 8" key="1">
    <citation type="journal article" date="2011" name="Proc. Natl. Acad. Sci. U.S.A.">
        <title>Comparative genomics of xylose-fermenting fungi for enhanced biofuel production.</title>
        <authorList>
            <person name="Wohlbach D.J."/>
            <person name="Kuo A."/>
            <person name="Sato T.K."/>
            <person name="Potts K.M."/>
            <person name="Salamov A.A."/>
            <person name="LaButti K.M."/>
            <person name="Sun H."/>
            <person name="Clum A."/>
            <person name="Pangilinan J.L."/>
            <person name="Lindquist E.A."/>
            <person name="Lucas S."/>
            <person name="Lapidus A."/>
            <person name="Jin M."/>
            <person name="Gunawan C."/>
            <person name="Balan V."/>
            <person name="Dale B.E."/>
            <person name="Jeffries T.W."/>
            <person name="Zinkel R."/>
            <person name="Barry K.W."/>
            <person name="Grigoriev I.V."/>
            <person name="Gasch A.P."/>
        </authorList>
    </citation>
    <scope>NUCLEOTIDE SEQUENCE [LARGE SCALE GENOMIC DNA]</scope>
    <source>
        <strain evidence="8">NRRL Y-27907 / 11-Y1</strain>
    </source>
</reference>
<proteinExistence type="inferred from homology"/>
<dbReference type="EMBL" id="GL996503">
    <property type="protein sequence ID" value="EGW31652.1"/>
    <property type="molecule type" value="Genomic_DNA"/>
</dbReference>
<dbReference type="STRING" id="619300.G3AQZ2"/>
<gene>
    <name evidence="7" type="ORF">SPAPADRAFT_62269</name>
</gene>
<dbReference type="SUPFAM" id="SSF54001">
    <property type="entry name" value="Cysteine proteinases"/>
    <property type="match status" value="1"/>
</dbReference>
<dbReference type="Proteomes" id="UP000000709">
    <property type="component" value="Unassembled WGS sequence"/>
</dbReference>
<dbReference type="InterPro" id="IPR044613">
    <property type="entry name" value="Nep1/2-like"/>
</dbReference>
<dbReference type="GO" id="GO:0000338">
    <property type="term" value="P:protein deneddylation"/>
    <property type="evidence" value="ECO:0007669"/>
    <property type="project" value="TreeGrafter"/>
</dbReference>
<dbReference type="PANTHER" id="PTHR46468">
    <property type="entry name" value="SENTRIN-SPECIFIC PROTEASE 8"/>
    <property type="match status" value="1"/>
</dbReference>
<sequence>MSIIYDDNKGYCIDNNVDDPTNSQSTIISNGFDQLPWDDYLPEKSQEPEPEPQVESPKKKLSKSEKKAVRQTKKINAARKRHAQRQQELSNGNIAQDIPFKPYLAKSEIKSIFSKLTKSNQSDFKLFQYHSIALYKSDIEHILPGEWLNDNDISLIYELIQQIFIKSGHRQFSYQIQLLFPSLVQLFLHFPINDEIEAILPVDELKKSKFIFIPINLIDDYDTVDLEGANVGDHWALTMLSLLENRLYVYDSMTTEADDYQLLTQLCKRLQSCKSIVTSNKPIQIVHLKCDQQDNFDDCGVYVIMITCYLINQLLYQEHISLDLSKVRFNPLDARLYIMKLISRLANTL</sequence>
<evidence type="ECO:0000313" key="8">
    <source>
        <dbReference type="Proteomes" id="UP000000709"/>
    </source>
</evidence>
<evidence type="ECO:0000313" key="7">
    <source>
        <dbReference type="EMBL" id="EGW31652.1"/>
    </source>
</evidence>
<dbReference type="OMA" id="FDDCGVY"/>
<evidence type="ECO:0000256" key="1">
    <source>
        <dbReference type="ARBA" id="ARBA00005234"/>
    </source>
</evidence>
<dbReference type="GeneID" id="18874236"/>
<evidence type="ECO:0000256" key="5">
    <source>
        <dbReference type="SAM" id="MobiDB-lite"/>
    </source>
</evidence>
<dbReference type="InterPro" id="IPR038765">
    <property type="entry name" value="Papain-like_cys_pep_sf"/>
</dbReference>
<dbReference type="KEGG" id="spaa:SPAPADRAFT_62269"/>
<feature type="compositionally biased region" description="Basic and acidic residues" evidence="5">
    <location>
        <begin position="56"/>
        <end position="68"/>
    </location>
</feature>
<dbReference type="Pfam" id="PF02902">
    <property type="entry name" value="Peptidase_C48"/>
    <property type="match status" value="1"/>
</dbReference>
<evidence type="ECO:0000256" key="2">
    <source>
        <dbReference type="ARBA" id="ARBA00022670"/>
    </source>
</evidence>
<keyword evidence="2" id="KW-0645">Protease</keyword>
<dbReference type="eggNOG" id="KOG3246">
    <property type="taxonomic scope" value="Eukaryota"/>
</dbReference>
<dbReference type="RefSeq" id="XP_007376430.1">
    <property type="nucleotide sequence ID" value="XM_007376368.1"/>
</dbReference>
<dbReference type="AlphaFoldDB" id="G3AQZ2"/>
<dbReference type="PANTHER" id="PTHR46468:SF1">
    <property type="entry name" value="SENTRIN-SPECIFIC PROTEASE 8"/>
    <property type="match status" value="1"/>
</dbReference>
<dbReference type="GO" id="GO:0008234">
    <property type="term" value="F:cysteine-type peptidase activity"/>
    <property type="evidence" value="ECO:0007669"/>
    <property type="project" value="UniProtKB-KW"/>
</dbReference>
<keyword evidence="8" id="KW-1185">Reference proteome</keyword>
<feature type="domain" description="Ubiquitin-like protease family profile" evidence="6">
    <location>
        <begin position="132"/>
        <end position="310"/>
    </location>
</feature>
<dbReference type="InParanoid" id="G3AQZ2"/>
<dbReference type="Gene3D" id="3.40.395.10">
    <property type="entry name" value="Adenoviral Proteinase, Chain A"/>
    <property type="match status" value="1"/>
</dbReference>
<feature type="region of interest" description="Disordered" evidence="5">
    <location>
        <begin position="36"/>
        <end position="91"/>
    </location>
</feature>
<protein>
    <recommendedName>
        <fullName evidence="6">Ubiquitin-like protease family profile domain-containing protein</fullName>
    </recommendedName>
</protein>
<dbReference type="InterPro" id="IPR003653">
    <property type="entry name" value="Peptidase_C48_C"/>
</dbReference>